<keyword evidence="3" id="KW-1185">Reference proteome</keyword>
<feature type="region of interest" description="Disordered" evidence="1">
    <location>
        <begin position="154"/>
        <end position="173"/>
    </location>
</feature>
<dbReference type="EMBL" id="JASCZI010212074">
    <property type="protein sequence ID" value="MED6198251.1"/>
    <property type="molecule type" value="Genomic_DNA"/>
</dbReference>
<proteinExistence type="predicted"/>
<feature type="non-terminal residue" evidence="2">
    <location>
        <position position="1"/>
    </location>
</feature>
<gene>
    <name evidence="2" type="ORF">PIB30_064336</name>
</gene>
<sequence length="173" mass="18016">PPPNAELNAAAMQPPPNAEINPNATIEPHAESLSLNADAAAAPLDPPPENLAATAPLPQDAAAPIDTLPPDAAPALPENAAAAVDPPPQGVAVAIDQVMATPLNSGIEVVQATSAEEEYIRREMSESIANVVVETHVQKAVIGQQESVMEELTLRNWSSNSHPKENKPSDKEV</sequence>
<dbReference type="Proteomes" id="UP001341840">
    <property type="component" value="Unassembled WGS sequence"/>
</dbReference>
<protein>
    <submittedName>
        <fullName evidence="2">Uncharacterized protein</fullName>
    </submittedName>
</protein>
<accession>A0ABU6XM22</accession>
<evidence type="ECO:0000256" key="1">
    <source>
        <dbReference type="SAM" id="MobiDB-lite"/>
    </source>
</evidence>
<reference evidence="2 3" key="1">
    <citation type="journal article" date="2023" name="Plants (Basel)">
        <title>Bridging the Gap: Combining Genomics and Transcriptomics Approaches to Understand Stylosanthes scabra, an Orphan Legume from the Brazilian Caatinga.</title>
        <authorList>
            <person name="Ferreira-Neto J.R.C."/>
            <person name="da Silva M.D."/>
            <person name="Binneck E."/>
            <person name="de Melo N.F."/>
            <person name="da Silva R.H."/>
            <person name="de Melo A.L.T.M."/>
            <person name="Pandolfi V."/>
            <person name="Bustamante F.O."/>
            <person name="Brasileiro-Vidal A.C."/>
            <person name="Benko-Iseppon A.M."/>
        </authorList>
    </citation>
    <scope>NUCLEOTIDE SEQUENCE [LARGE SCALE GENOMIC DNA]</scope>
    <source>
        <tissue evidence="2">Leaves</tissue>
    </source>
</reference>
<feature type="compositionally biased region" description="Low complexity" evidence="1">
    <location>
        <begin position="50"/>
        <end position="84"/>
    </location>
</feature>
<name>A0ABU6XM22_9FABA</name>
<feature type="compositionally biased region" description="Basic and acidic residues" evidence="1">
    <location>
        <begin position="162"/>
        <end position="173"/>
    </location>
</feature>
<organism evidence="2 3">
    <name type="scientific">Stylosanthes scabra</name>
    <dbReference type="NCBI Taxonomy" id="79078"/>
    <lineage>
        <taxon>Eukaryota</taxon>
        <taxon>Viridiplantae</taxon>
        <taxon>Streptophyta</taxon>
        <taxon>Embryophyta</taxon>
        <taxon>Tracheophyta</taxon>
        <taxon>Spermatophyta</taxon>
        <taxon>Magnoliopsida</taxon>
        <taxon>eudicotyledons</taxon>
        <taxon>Gunneridae</taxon>
        <taxon>Pentapetalae</taxon>
        <taxon>rosids</taxon>
        <taxon>fabids</taxon>
        <taxon>Fabales</taxon>
        <taxon>Fabaceae</taxon>
        <taxon>Papilionoideae</taxon>
        <taxon>50 kb inversion clade</taxon>
        <taxon>dalbergioids sensu lato</taxon>
        <taxon>Dalbergieae</taxon>
        <taxon>Pterocarpus clade</taxon>
        <taxon>Stylosanthes</taxon>
    </lineage>
</organism>
<evidence type="ECO:0000313" key="3">
    <source>
        <dbReference type="Proteomes" id="UP001341840"/>
    </source>
</evidence>
<comment type="caution">
    <text evidence="2">The sequence shown here is derived from an EMBL/GenBank/DDBJ whole genome shotgun (WGS) entry which is preliminary data.</text>
</comment>
<feature type="region of interest" description="Disordered" evidence="1">
    <location>
        <begin position="1"/>
        <end position="87"/>
    </location>
</feature>
<feature type="compositionally biased region" description="Low complexity" evidence="1">
    <location>
        <begin position="31"/>
        <end position="43"/>
    </location>
</feature>
<evidence type="ECO:0000313" key="2">
    <source>
        <dbReference type="EMBL" id="MED6198251.1"/>
    </source>
</evidence>